<reference evidence="2" key="1">
    <citation type="journal article" date="2012" name="Proc. Natl. Acad. Sci. U.S.A.">
        <title>Antigenic diversity is generated by distinct evolutionary mechanisms in African trypanosome species.</title>
        <authorList>
            <person name="Jackson A.P."/>
            <person name="Berry A."/>
            <person name="Aslett M."/>
            <person name="Allison H.C."/>
            <person name="Burton P."/>
            <person name="Vavrova-Anderson J."/>
            <person name="Brown R."/>
            <person name="Browne H."/>
            <person name="Corton N."/>
            <person name="Hauser H."/>
            <person name="Gamble J."/>
            <person name="Gilderthorp R."/>
            <person name="Marcello L."/>
            <person name="McQuillan J."/>
            <person name="Otto T.D."/>
            <person name="Quail M.A."/>
            <person name="Sanders M.J."/>
            <person name="van Tonder A."/>
            <person name="Ginger M.L."/>
            <person name="Field M.C."/>
            <person name="Barry J.D."/>
            <person name="Hertz-Fowler C."/>
            <person name="Berriman M."/>
        </authorList>
    </citation>
    <scope>NUCLEOTIDE SEQUENCE</scope>
    <source>
        <strain evidence="2">IL3000</strain>
    </source>
</reference>
<feature type="compositionally biased region" description="Low complexity" evidence="1">
    <location>
        <begin position="236"/>
        <end position="246"/>
    </location>
</feature>
<feature type="region of interest" description="Disordered" evidence="1">
    <location>
        <begin position="158"/>
        <end position="177"/>
    </location>
</feature>
<proteinExistence type="predicted"/>
<accession>G0V1B7</accession>
<sequence>MMFSLTRSCMFRHATVMSFTLSEYVGYPQSTALWATLTLNRETSRSSWEINMCKHKTRIYLQPFSRGFLSNSVLAQELLCDPAPHKPLHTAQLLSVNGVCADNIKAVRSEMDKANVLVLQLLLRSNDGCAPLLQKKREADKTGTKGGSVAVGINSLIPSDRKAAPGTGRGRGRPRLVRDTVPVVPIASAGFAAPVAGKMSGDAQGVVASVPRQPSEGTRRRGRPPSGVDSTEKAHISGTSSGTRITSTERDASSSLEGEEVTQYHL</sequence>
<gene>
    <name evidence="2" type="ORF">TCIL3000_11_8950</name>
</gene>
<organism evidence="2">
    <name type="scientific">Trypanosoma congolense (strain IL3000)</name>
    <dbReference type="NCBI Taxonomy" id="1068625"/>
    <lineage>
        <taxon>Eukaryota</taxon>
        <taxon>Discoba</taxon>
        <taxon>Euglenozoa</taxon>
        <taxon>Kinetoplastea</taxon>
        <taxon>Metakinetoplastina</taxon>
        <taxon>Trypanosomatida</taxon>
        <taxon>Trypanosomatidae</taxon>
        <taxon>Trypanosoma</taxon>
        <taxon>Nannomonas</taxon>
    </lineage>
</organism>
<evidence type="ECO:0000256" key="1">
    <source>
        <dbReference type="SAM" id="MobiDB-lite"/>
    </source>
</evidence>
<feature type="region of interest" description="Disordered" evidence="1">
    <location>
        <begin position="203"/>
        <end position="266"/>
    </location>
</feature>
<dbReference type="EMBL" id="HE575324">
    <property type="protein sequence ID" value="CCC95438.1"/>
    <property type="molecule type" value="Genomic_DNA"/>
</dbReference>
<dbReference type="AlphaFoldDB" id="G0V1B7"/>
<dbReference type="VEuPathDB" id="TriTrypDB:TcIL3000.11.8950"/>
<name>G0V1B7_TRYCI</name>
<evidence type="ECO:0000313" key="2">
    <source>
        <dbReference type="EMBL" id="CCC95438.1"/>
    </source>
</evidence>
<protein>
    <submittedName>
        <fullName evidence="2">Uncharacterized protein TCIL3000_11_8950</fullName>
    </submittedName>
</protein>